<evidence type="ECO:0000256" key="1">
    <source>
        <dbReference type="SAM" id="MobiDB-lite"/>
    </source>
</evidence>
<feature type="region of interest" description="Disordered" evidence="1">
    <location>
        <begin position="49"/>
        <end position="69"/>
    </location>
</feature>
<dbReference type="Proteomes" id="UP001412067">
    <property type="component" value="Unassembled WGS sequence"/>
</dbReference>
<evidence type="ECO:0000313" key="3">
    <source>
        <dbReference type="Proteomes" id="UP001412067"/>
    </source>
</evidence>
<keyword evidence="3" id="KW-1185">Reference proteome</keyword>
<sequence length="240" mass="26318">MSHKKPSNFECRAVMVDGLERKQQLIISPTVSIVEITLQTSNSVITYRDLTPRSPPPAGTLKSRAGGRTNRHVAVRRGTVCRHRPILITCLSPVGPSPGPPPEKVDRFSTNLNPRVPLRFPPFICLHFNYSALANFYSKLGGGSSCSAINISVAEPVLRPAPEQETAGTDTVAHAPGTPSLFPQAHAPCSLPDAFTAPPSDCQHLSIIQPKKWWRSGLINRRCALRAFFFQRVLKGERQP</sequence>
<name>A0ABR2LHV5_9ASPA</name>
<comment type="caution">
    <text evidence="2">The sequence shown here is derived from an EMBL/GenBank/DDBJ whole genome shotgun (WGS) entry which is preliminary data.</text>
</comment>
<organism evidence="2 3">
    <name type="scientific">Platanthera guangdongensis</name>
    <dbReference type="NCBI Taxonomy" id="2320717"/>
    <lineage>
        <taxon>Eukaryota</taxon>
        <taxon>Viridiplantae</taxon>
        <taxon>Streptophyta</taxon>
        <taxon>Embryophyta</taxon>
        <taxon>Tracheophyta</taxon>
        <taxon>Spermatophyta</taxon>
        <taxon>Magnoliopsida</taxon>
        <taxon>Liliopsida</taxon>
        <taxon>Asparagales</taxon>
        <taxon>Orchidaceae</taxon>
        <taxon>Orchidoideae</taxon>
        <taxon>Orchideae</taxon>
        <taxon>Orchidinae</taxon>
        <taxon>Platanthera</taxon>
    </lineage>
</organism>
<evidence type="ECO:0000313" key="2">
    <source>
        <dbReference type="EMBL" id="KAK8941647.1"/>
    </source>
</evidence>
<gene>
    <name evidence="2" type="ORF">KSP40_PGU007479</name>
</gene>
<dbReference type="EMBL" id="JBBWWR010000019">
    <property type="protein sequence ID" value="KAK8941647.1"/>
    <property type="molecule type" value="Genomic_DNA"/>
</dbReference>
<protein>
    <submittedName>
        <fullName evidence="2">Uncharacterized protein</fullName>
    </submittedName>
</protein>
<reference evidence="2 3" key="1">
    <citation type="journal article" date="2022" name="Nat. Plants">
        <title>Genomes of leafy and leafless Platanthera orchids illuminate the evolution of mycoheterotrophy.</title>
        <authorList>
            <person name="Li M.H."/>
            <person name="Liu K.W."/>
            <person name="Li Z."/>
            <person name="Lu H.C."/>
            <person name="Ye Q.L."/>
            <person name="Zhang D."/>
            <person name="Wang J.Y."/>
            <person name="Li Y.F."/>
            <person name="Zhong Z.M."/>
            <person name="Liu X."/>
            <person name="Yu X."/>
            <person name="Liu D.K."/>
            <person name="Tu X.D."/>
            <person name="Liu B."/>
            <person name="Hao Y."/>
            <person name="Liao X.Y."/>
            <person name="Jiang Y.T."/>
            <person name="Sun W.H."/>
            <person name="Chen J."/>
            <person name="Chen Y.Q."/>
            <person name="Ai Y."/>
            <person name="Zhai J.W."/>
            <person name="Wu S.S."/>
            <person name="Zhou Z."/>
            <person name="Hsiao Y.Y."/>
            <person name="Wu W.L."/>
            <person name="Chen Y.Y."/>
            <person name="Lin Y.F."/>
            <person name="Hsu J.L."/>
            <person name="Li C.Y."/>
            <person name="Wang Z.W."/>
            <person name="Zhao X."/>
            <person name="Zhong W.Y."/>
            <person name="Ma X.K."/>
            <person name="Ma L."/>
            <person name="Huang J."/>
            <person name="Chen G.Z."/>
            <person name="Huang M.Z."/>
            <person name="Huang L."/>
            <person name="Peng D.H."/>
            <person name="Luo Y.B."/>
            <person name="Zou S.Q."/>
            <person name="Chen S.P."/>
            <person name="Lan S."/>
            <person name="Tsai W.C."/>
            <person name="Van de Peer Y."/>
            <person name="Liu Z.J."/>
        </authorList>
    </citation>
    <scope>NUCLEOTIDE SEQUENCE [LARGE SCALE GENOMIC DNA]</scope>
    <source>
        <strain evidence="2">Lor288</strain>
    </source>
</reference>
<proteinExistence type="predicted"/>
<accession>A0ABR2LHV5</accession>